<dbReference type="HOGENOM" id="CLU_163934_2_0_0"/>
<proteinExistence type="predicted"/>
<evidence type="ECO:0000259" key="1">
    <source>
        <dbReference type="PROSITE" id="PS50943"/>
    </source>
</evidence>
<dbReference type="RefSeq" id="WP_038506157.1">
    <property type="nucleotide sequence ID" value="NZ_CP007243.1"/>
</dbReference>
<dbReference type="PROSITE" id="PS50943">
    <property type="entry name" value="HTH_CROC1"/>
    <property type="match status" value="1"/>
</dbReference>
<dbReference type="KEGG" id="lfp:Y981_11215"/>
<protein>
    <submittedName>
        <fullName evidence="2">XRE family transcriptional regulator</fullName>
    </submittedName>
</protein>
<dbReference type="Gene3D" id="1.10.260.40">
    <property type="entry name" value="lambda repressor-like DNA-binding domains"/>
    <property type="match status" value="1"/>
</dbReference>
<name>A0A059XW29_9BACT</name>
<keyword evidence="3" id="KW-1185">Reference proteome</keyword>
<reference evidence="3" key="1">
    <citation type="submission" date="2014-02" db="EMBL/GenBank/DDBJ databases">
        <title>Complete genome sequence and comparative genomic analysis of the nitrogen-fixing bacterium Leptospirillum ferriphilum YSK.</title>
        <authorList>
            <person name="Guo X."/>
            <person name="Yin H."/>
            <person name="Liang Y."/>
            <person name="Hu Q."/>
            <person name="Ma L."/>
            <person name="Xiao Y."/>
            <person name="Zhang X."/>
            <person name="Qiu G."/>
            <person name="Liu X."/>
        </authorList>
    </citation>
    <scope>NUCLEOTIDE SEQUENCE [LARGE SCALE GENOMIC DNA]</scope>
    <source>
        <strain evidence="3">YSK</strain>
    </source>
</reference>
<evidence type="ECO:0000313" key="2">
    <source>
        <dbReference type="EMBL" id="AIA31098.1"/>
    </source>
</evidence>
<dbReference type="Proteomes" id="UP000027059">
    <property type="component" value="Chromosome"/>
</dbReference>
<dbReference type="InterPro" id="IPR039554">
    <property type="entry name" value="HigA2-like_HTH"/>
</dbReference>
<dbReference type="Pfam" id="PF13744">
    <property type="entry name" value="HTH_37"/>
    <property type="match status" value="1"/>
</dbReference>
<gene>
    <name evidence="2" type="ORF">Y981_11215</name>
</gene>
<dbReference type="OrthoDB" id="9795596at2"/>
<dbReference type="AlphaFoldDB" id="A0A059XW29"/>
<dbReference type="InterPro" id="IPR001387">
    <property type="entry name" value="Cro/C1-type_HTH"/>
</dbReference>
<dbReference type="InterPro" id="IPR010982">
    <property type="entry name" value="Lambda_DNA-bd_dom_sf"/>
</dbReference>
<dbReference type="EMBL" id="CP007243">
    <property type="protein sequence ID" value="AIA31098.1"/>
    <property type="molecule type" value="Genomic_DNA"/>
</dbReference>
<dbReference type="GO" id="GO:0003677">
    <property type="term" value="F:DNA binding"/>
    <property type="evidence" value="ECO:0007669"/>
    <property type="project" value="InterPro"/>
</dbReference>
<reference evidence="2 3" key="2">
    <citation type="journal article" date="2015" name="Biomed. Res. Int.">
        <title>Effects of Arsenite Resistance on the Growth and Functional Gene Expression of Leptospirillum ferriphilum and Acidithiobacillus thiooxidans in Pure Culture and Coculture.</title>
        <authorList>
            <person name="Jiang H."/>
            <person name="Liang Y."/>
            <person name="Yin H."/>
            <person name="Xiao Y."/>
            <person name="Guo X."/>
            <person name="Xu Y."/>
            <person name="Hu Q."/>
            <person name="Liu H."/>
            <person name="Liu X."/>
        </authorList>
    </citation>
    <scope>NUCLEOTIDE SEQUENCE [LARGE SCALE GENOMIC DNA]</scope>
    <source>
        <strain evidence="2 3">YSK</strain>
    </source>
</reference>
<evidence type="ECO:0000313" key="3">
    <source>
        <dbReference type="Proteomes" id="UP000027059"/>
    </source>
</evidence>
<dbReference type="CDD" id="cd00093">
    <property type="entry name" value="HTH_XRE"/>
    <property type="match status" value="1"/>
</dbReference>
<organism evidence="2 3">
    <name type="scientific">Leptospirillum ferriphilum YSK</name>
    <dbReference type="NCBI Taxonomy" id="1441628"/>
    <lineage>
        <taxon>Bacteria</taxon>
        <taxon>Pseudomonadati</taxon>
        <taxon>Nitrospirota</taxon>
        <taxon>Nitrospiria</taxon>
        <taxon>Nitrospirales</taxon>
        <taxon>Nitrospiraceae</taxon>
        <taxon>Leptospirillum</taxon>
    </lineage>
</organism>
<feature type="domain" description="HTH cro/C1-type" evidence="1">
    <location>
        <begin position="41"/>
        <end position="91"/>
    </location>
</feature>
<accession>A0A059XW29</accession>
<dbReference type="SUPFAM" id="SSF47413">
    <property type="entry name" value="lambda repressor-like DNA-binding domains"/>
    <property type="match status" value="1"/>
</dbReference>
<dbReference type="SMART" id="SM00530">
    <property type="entry name" value="HTH_XRE"/>
    <property type="match status" value="1"/>
</dbReference>
<sequence length="95" mass="10762">MNAEWEEGSGNVFKDVGFSEQESEYLMIRSRLMLEVDRFVKESGLTQREAAKKLGINQPRLNDLLKGKIQKFSIDALVRMLSRIGVHVDVHVSAA</sequence>